<evidence type="ECO:0000256" key="1">
    <source>
        <dbReference type="SAM" id="MobiDB-lite"/>
    </source>
</evidence>
<reference evidence="3 4" key="1">
    <citation type="submission" date="2020-10" db="EMBL/GenBank/DDBJ databases">
        <title>Phylogeny of dyella-like bacteria.</title>
        <authorList>
            <person name="Fu J."/>
        </authorList>
    </citation>
    <scope>NUCLEOTIDE SEQUENCE [LARGE SCALE GENOMIC DNA]</scope>
    <source>
        <strain evidence="3 4">JP1</strain>
    </source>
</reference>
<dbReference type="InterPro" id="IPR013830">
    <property type="entry name" value="SGNH_hydro"/>
</dbReference>
<accession>A0ABW8JLM7</accession>
<dbReference type="SUPFAM" id="SSF52266">
    <property type="entry name" value="SGNH hydrolase"/>
    <property type="match status" value="1"/>
</dbReference>
<keyword evidence="4" id="KW-1185">Reference proteome</keyword>
<protein>
    <recommendedName>
        <fullName evidence="2">SGNH hydrolase-type esterase domain-containing protein</fullName>
    </recommendedName>
</protein>
<proteinExistence type="predicted"/>
<comment type="caution">
    <text evidence="3">The sequence shown here is derived from an EMBL/GenBank/DDBJ whole genome shotgun (WGS) entry which is preliminary data.</text>
</comment>
<gene>
    <name evidence="3" type="ORF">ISP15_16855</name>
</gene>
<dbReference type="Proteomes" id="UP001620461">
    <property type="component" value="Unassembled WGS sequence"/>
</dbReference>
<feature type="domain" description="SGNH hydrolase-type esterase" evidence="2">
    <location>
        <begin position="212"/>
        <end position="411"/>
    </location>
</feature>
<dbReference type="Gene3D" id="3.40.50.1110">
    <property type="entry name" value="SGNH hydrolase"/>
    <property type="match status" value="1"/>
</dbReference>
<dbReference type="InterPro" id="IPR036514">
    <property type="entry name" value="SGNH_hydro_sf"/>
</dbReference>
<evidence type="ECO:0000313" key="4">
    <source>
        <dbReference type="Proteomes" id="UP001620461"/>
    </source>
</evidence>
<name>A0ABW8JLM7_9GAMM</name>
<evidence type="ECO:0000259" key="2">
    <source>
        <dbReference type="Pfam" id="PF13472"/>
    </source>
</evidence>
<dbReference type="InterPro" id="IPR053140">
    <property type="entry name" value="GDSL_Rv0518-like"/>
</dbReference>
<dbReference type="RefSeq" id="WP_404548962.1">
    <property type="nucleotide sequence ID" value="NZ_JADIKJ010000022.1"/>
</dbReference>
<dbReference type="PANTHER" id="PTHR43784:SF2">
    <property type="entry name" value="GDSL-LIKE LIPASE_ACYLHYDROLASE, PUTATIVE (AFU_ORTHOLOGUE AFUA_2G00820)-RELATED"/>
    <property type="match status" value="1"/>
</dbReference>
<dbReference type="PANTHER" id="PTHR43784">
    <property type="entry name" value="GDSL-LIKE LIPASE/ACYLHYDROLASE, PUTATIVE (AFU_ORTHOLOGUE AFUA_2G00820)-RELATED"/>
    <property type="match status" value="1"/>
</dbReference>
<evidence type="ECO:0000313" key="3">
    <source>
        <dbReference type="EMBL" id="MFK2902010.1"/>
    </source>
</evidence>
<organism evidence="3 4">
    <name type="scientific">Dyella jejuensis</name>
    <dbReference type="NCBI Taxonomy" id="1432009"/>
    <lineage>
        <taxon>Bacteria</taxon>
        <taxon>Pseudomonadati</taxon>
        <taxon>Pseudomonadota</taxon>
        <taxon>Gammaproteobacteria</taxon>
        <taxon>Lysobacterales</taxon>
        <taxon>Rhodanobacteraceae</taxon>
        <taxon>Dyella</taxon>
    </lineage>
</organism>
<dbReference type="Pfam" id="PF13472">
    <property type="entry name" value="Lipase_GDSL_2"/>
    <property type="match status" value="1"/>
</dbReference>
<sequence length="436" mass="46974">MSRYVGVLFLLIVGLLPHGGAAVRAAEPGHWVGAWSAAALRAPIEPNIQLRRPPGNPPLHVQTVREFVRIDASGNLLRIHLDNRYGKQAVHFGHVTIARASTSGNDAIDPSSLSVVTYRGKLQFVLPPGGAIDSDPIRMKAVSGERLAISLYVPENVEPASWHTDTRYQQSLSAPGDHSEDPRFADAQSAPGYDWLTRIDVFAGRQTQAIVLLGDSITNGYHALPGHSYPEQLAERLRHADCARSVLSAGIDGNQVAAGLGNFGQGDSMRDRLSYDVLDVPGLRYVFVFGGINDIGEPTLAARNANKPLPDAKVMAEPVIAALQAIAARLKASGVRVYGATLLPFEGTQGAYTPQGEAARQMINAWIRHEAPYDAVIDFDAVMRDGMQPARMQARYDSGDHIHPNDTGYRAMADAVPLALVGCDDAAAHIDNPRNQ</sequence>
<feature type="region of interest" description="Disordered" evidence="1">
    <location>
        <begin position="166"/>
        <end position="186"/>
    </location>
</feature>
<dbReference type="EMBL" id="JADIKJ010000022">
    <property type="protein sequence ID" value="MFK2902010.1"/>
    <property type="molecule type" value="Genomic_DNA"/>
</dbReference>